<dbReference type="InterPro" id="IPR003439">
    <property type="entry name" value="ABC_transporter-like_ATP-bd"/>
</dbReference>
<dbReference type="KEGG" id="tum:CBW65_08070"/>
<dbReference type="GO" id="GO:0016887">
    <property type="term" value="F:ATP hydrolysis activity"/>
    <property type="evidence" value="ECO:0007669"/>
    <property type="project" value="InterPro"/>
</dbReference>
<reference evidence="6" key="1">
    <citation type="submission" date="2017-05" db="EMBL/GenBank/DDBJ databases">
        <authorList>
            <person name="Sung H."/>
        </authorList>
    </citation>
    <scope>NUCLEOTIDE SEQUENCE [LARGE SCALE GENOMIC DNA]</scope>
    <source>
        <strain evidence="6">AR23208</strain>
    </source>
</reference>
<evidence type="ECO:0000256" key="3">
    <source>
        <dbReference type="ARBA" id="ARBA00022840"/>
    </source>
</evidence>
<name>A0A1Y0ILU7_9BACL</name>
<dbReference type="GO" id="GO:0005524">
    <property type="term" value="F:ATP binding"/>
    <property type="evidence" value="ECO:0007669"/>
    <property type="project" value="UniProtKB-KW"/>
</dbReference>
<dbReference type="Gene3D" id="3.40.50.300">
    <property type="entry name" value="P-loop containing nucleotide triphosphate hydrolases"/>
    <property type="match status" value="1"/>
</dbReference>
<evidence type="ECO:0000259" key="4">
    <source>
        <dbReference type="PROSITE" id="PS50893"/>
    </source>
</evidence>
<dbReference type="AlphaFoldDB" id="A0A1Y0ILU7"/>
<evidence type="ECO:0000313" key="5">
    <source>
        <dbReference type="EMBL" id="ARU61029.1"/>
    </source>
</evidence>
<dbReference type="SUPFAM" id="SSF52540">
    <property type="entry name" value="P-loop containing nucleoside triphosphate hydrolases"/>
    <property type="match status" value="1"/>
</dbReference>
<dbReference type="RefSeq" id="WP_087456414.1">
    <property type="nucleotide sequence ID" value="NZ_CP021434.1"/>
</dbReference>
<evidence type="ECO:0000256" key="2">
    <source>
        <dbReference type="ARBA" id="ARBA00022741"/>
    </source>
</evidence>
<keyword evidence="2" id="KW-0547">Nucleotide-binding</keyword>
<dbReference type="InterPro" id="IPR051782">
    <property type="entry name" value="ABC_Transporter_VariousFunc"/>
</dbReference>
<evidence type="ECO:0000313" key="6">
    <source>
        <dbReference type="Proteomes" id="UP000195437"/>
    </source>
</evidence>
<dbReference type="PANTHER" id="PTHR42939">
    <property type="entry name" value="ABC TRANSPORTER ATP-BINDING PROTEIN ALBC-RELATED"/>
    <property type="match status" value="1"/>
</dbReference>
<protein>
    <recommendedName>
        <fullName evidence="4">ABC transporter domain-containing protein</fullName>
    </recommendedName>
</protein>
<keyword evidence="6" id="KW-1185">Reference proteome</keyword>
<feature type="domain" description="ABC transporter" evidence="4">
    <location>
        <begin position="4"/>
        <end position="232"/>
    </location>
</feature>
<dbReference type="OrthoDB" id="2290519at2"/>
<accession>A0A1Y0ILU7</accession>
<sequence length="295" mass="33318">MTNMTALSLRGVTKTTGAFTLGPIDLEIEKGYRVAVVGPNGSGKTTLFRLLQNLTRPDTGEVKILGMLQPREELPIKQKIGYMPDGVYGFEEMTPAEAAGFIKHWYPRWSDQRFRELCGTFEIDPGKKIAQLSKGTKQRVLFILALARDPELILLDEPTANLDPFVARTMMEEMSAVLEDGEKTVIFATHVMEEVRKFADYVVFLYKGKMLGYFEKDEIMDSWKELWVEGTAEAVAELPGVVTAEGQGPVRVITSSRRDTERAFREWDIAILKVHNLELDEIFAGLMKEYDRGRG</sequence>
<evidence type="ECO:0000256" key="1">
    <source>
        <dbReference type="ARBA" id="ARBA00022448"/>
    </source>
</evidence>
<dbReference type="SMART" id="SM00382">
    <property type="entry name" value="AAA"/>
    <property type="match status" value="1"/>
</dbReference>
<proteinExistence type="predicted"/>
<keyword evidence="3" id="KW-0067">ATP-binding</keyword>
<dbReference type="PROSITE" id="PS50893">
    <property type="entry name" value="ABC_TRANSPORTER_2"/>
    <property type="match status" value="1"/>
</dbReference>
<dbReference type="PANTHER" id="PTHR42939:SF3">
    <property type="entry name" value="ABC TRANSPORTER ATP-BINDING COMPONENT"/>
    <property type="match status" value="1"/>
</dbReference>
<organism evidence="5 6">
    <name type="scientific">Tumebacillus avium</name>
    <dbReference type="NCBI Taxonomy" id="1903704"/>
    <lineage>
        <taxon>Bacteria</taxon>
        <taxon>Bacillati</taxon>
        <taxon>Bacillota</taxon>
        <taxon>Bacilli</taxon>
        <taxon>Bacillales</taxon>
        <taxon>Alicyclobacillaceae</taxon>
        <taxon>Tumebacillus</taxon>
    </lineage>
</organism>
<dbReference type="CDD" id="cd03230">
    <property type="entry name" value="ABC_DR_subfamily_A"/>
    <property type="match status" value="1"/>
</dbReference>
<dbReference type="Proteomes" id="UP000195437">
    <property type="component" value="Chromosome"/>
</dbReference>
<dbReference type="InterPro" id="IPR003593">
    <property type="entry name" value="AAA+_ATPase"/>
</dbReference>
<dbReference type="InterPro" id="IPR027417">
    <property type="entry name" value="P-loop_NTPase"/>
</dbReference>
<keyword evidence="1" id="KW-0813">Transport</keyword>
<gene>
    <name evidence="5" type="ORF">CBW65_08070</name>
</gene>
<dbReference type="Pfam" id="PF00005">
    <property type="entry name" value="ABC_tran"/>
    <property type="match status" value="1"/>
</dbReference>
<dbReference type="EMBL" id="CP021434">
    <property type="protein sequence ID" value="ARU61029.1"/>
    <property type="molecule type" value="Genomic_DNA"/>
</dbReference>